<sequence length="151" mass="17772">MKVIDTREYVSVLKQLTDDGREVSMRIAGNSMAPFLIHERDTIFFRKPEAKLKKGDMVFFKRRNGQYIMHRIHHVKPDGYYIVGDAQCMIEGPVAGEQVFAVVTKVIRKGKTIQPGDFWWEFFRHVWLHMIPVRRPVMALYTKLFFRGGRL</sequence>
<dbReference type="SUPFAM" id="SSF51306">
    <property type="entry name" value="LexA/Signal peptidase"/>
    <property type="match status" value="1"/>
</dbReference>
<accession>A0A0M6WXF3</accession>
<evidence type="ECO:0000259" key="1">
    <source>
        <dbReference type="Pfam" id="PF00717"/>
    </source>
</evidence>
<dbReference type="Pfam" id="PF00717">
    <property type="entry name" value="Peptidase_S24"/>
    <property type="match status" value="1"/>
</dbReference>
<dbReference type="AlphaFoldDB" id="A0A0M6WXF3"/>
<protein>
    <recommendedName>
        <fullName evidence="1">Peptidase S24/S26A/S26B/S26C domain-containing protein</fullName>
    </recommendedName>
</protein>
<dbReference type="InterPro" id="IPR036286">
    <property type="entry name" value="LexA/Signal_pep-like_sf"/>
</dbReference>
<evidence type="ECO:0000313" key="3">
    <source>
        <dbReference type="Proteomes" id="UP000049472"/>
    </source>
</evidence>
<dbReference type="CDD" id="cd06462">
    <property type="entry name" value="Peptidase_S24_S26"/>
    <property type="match status" value="1"/>
</dbReference>
<feature type="domain" description="Peptidase S24/S26A/S26B/S26C" evidence="1">
    <location>
        <begin position="7"/>
        <end position="85"/>
    </location>
</feature>
<dbReference type="EMBL" id="CVRQ01000053">
    <property type="protein sequence ID" value="CRL41849.1"/>
    <property type="molecule type" value="Genomic_DNA"/>
</dbReference>
<dbReference type="InterPro" id="IPR015927">
    <property type="entry name" value="Peptidase_S24_S26A/B/C"/>
</dbReference>
<gene>
    <name evidence="2" type="ORF">T1815_28131</name>
</gene>
<dbReference type="Proteomes" id="UP000049472">
    <property type="component" value="Unassembled WGS sequence"/>
</dbReference>
<dbReference type="RefSeq" id="WP_055062684.1">
    <property type="nucleotide sequence ID" value="NZ_CVRQ01000053.1"/>
</dbReference>
<keyword evidence="3" id="KW-1185">Reference proteome</keyword>
<proteinExistence type="predicted"/>
<organism evidence="2 3">
    <name type="scientific">Agathobacter rectalis</name>
    <dbReference type="NCBI Taxonomy" id="39491"/>
    <lineage>
        <taxon>Bacteria</taxon>
        <taxon>Bacillati</taxon>
        <taxon>Bacillota</taxon>
        <taxon>Clostridia</taxon>
        <taxon>Lachnospirales</taxon>
        <taxon>Lachnospiraceae</taxon>
        <taxon>Agathobacter</taxon>
    </lineage>
</organism>
<name>A0A0M6WXF3_9FIRM</name>
<reference evidence="3" key="1">
    <citation type="submission" date="2015-05" db="EMBL/GenBank/DDBJ databases">
        <authorList>
            <consortium name="Pathogen Informatics"/>
        </authorList>
    </citation>
    <scope>NUCLEOTIDE SEQUENCE [LARGE SCALE GENOMIC DNA]</scope>
    <source>
        <strain evidence="3">T1-815</strain>
    </source>
</reference>
<evidence type="ECO:0000313" key="2">
    <source>
        <dbReference type="EMBL" id="CRL41849.1"/>
    </source>
</evidence>
<dbReference type="Gene3D" id="2.10.109.10">
    <property type="entry name" value="Umud Fragment, subunit A"/>
    <property type="match status" value="1"/>
</dbReference>